<feature type="domain" description="NACHT" evidence="5">
    <location>
        <begin position="393"/>
        <end position="539"/>
    </location>
</feature>
<name>E9F6X7_METRA</name>
<dbReference type="PROSITE" id="PS50088">
    <property type="entry name" value="ANK_REPEAT"/>
    <property type="match status" value="12"/>
</dbReference>
<keyword evidence="7" id="KW-1185">Reference proteome</keyword>
<dbReference type="OrthoDB" id="20872at2759"/>
<dbReference type="InterPro" id="IPR002110">
    <property type="entry name" value="Ankyrin_rpt"/>
</dbReference>
<organism evidence="6 7">
    <name type="scientific">Metarhizium robertsii (strain ARSEF 23 / ATCC MYA-3075)</name>
    <name type="common">Metarhizium anisopliae (strain ARSEF 23)</name>
    <dbReference type="NCBI Taxonomy" id="655844"/>
    <lineage>
        <taxon>Eukaryota</taxon>
        <taxon>Fungi</taxon>
        <taxon>Dikarya</taxon>
        <taxon>Ascomycota</taxon>
        <taxon>Pezizomycotina</taxon>
        <taxon>Sordariomycetes</taxon>
        <taxon>Hypocreomycetidae</taxon>
        <taxon>Hypocreales</taxon>
        <taxon>Clavicipitaceae</taxon>
        <taxon>Metarhizium</taxon>
    </lineage>
</organism>
<dbReference type="InterPro" id="IPR036770">
    <property type="entry name" value="Ankyrin_rpt-contain_sf"/>
</dbReference>
<dbReference type="SUPFAM" id="SSF53474">
    <property type="entry name" value="alpha/beta-Hydrolases"/>
    <property type="match status" value="1"/>
</dbReference>
<dbReference type="Pfam" id="PF23239">
    <property type="entry name" value="DUF7069"/>
    <property type="match status" value="1"/>
</dbReference>
<gene>
    <name evidence="6" type="ORF">MAA_08026</name>
</gene>
<dbReference type="SUPFAM" id="SSF48403">
    <property type="entry name" value="Ankyrin repeat"/>
    <property type="match status" value="1"/>
</dbReference>
<dbReference type="InterPro" id="IPR029058">
    <property type="entry name" value="AB_hydrolase_fold"/>
</dbReference>
<protein>
    <submittedName>
        <fullName evidence="6">Ankyrin repeat domain-containing protein</fullName>
    </submittedName>
</protein>
<dbReference type="PRINTS" id="PR01415">
    <property type="entry name" value="ANKYRIN"/>
</dbReference>
<feature type="repeat" description="ANK" evidence="3">
    <location>
        <begin position="1122"/>
        <end position="1154"/>
    </location>
</feature>
<dbReference type="SMART" id="SM00248">
    <property type="entry name" value="ANK"/>
    <property type="match status" value="12"/>
</dbReference>
<reference evidence="6 7" key="1">
    <citation type="journal article" date="2011" name="PLoS Genet.">
        <title>Genome sequencing and comparative transcriptomics of the model entomopathogenic fungi Metarhizium anisopliae and M. acridum.</title>
        <authorList>
            <person name="Gao Q."/>
            <person name="Jin K."/>
            <person name="Ying S.H."/>
            <person name="Zhang Y."/>
            <person name="Xiao G."/>
            <person name="Shang Y."/>
            <person name="Duan Z."/>
            <person name="Hu X."/>
            <person name="Xie X.Q."/>
            <person name="Zhou G."/>
            <person name="Peng G."/>
            <person name="Luo Z."/>
            <person name="Huang W."/>
            <person name="Wang B."/>
            <person name="Fang W."/>
            <person name="Wang S."/>
            <person name="Zhong Y."/>
            <person name="Ma L.J."/>
            <person name="St Leger R.J."/>
            <person name="Zhao G.P."/>
            <person name="Pei Y."/>
            <person name="Feng M.G."/>
            <person name="Xia Y."/>
            <person name="Wang C."/>
        </authorList>
    </citation>
    <scope>NUCLEOTIDE SEQUENCE [LARGE SCALE GENOMIC DNA]</scope>
    <source>
        <strain evidence="7">ARSEF 23 / ATCC MYA-3075</strain>
    </source>
</reference>
<dbReference type="GeneID" id="19262312"/>
<feature type="repeat" description="ANK" evidence="3">
    <location>
        <begin position="952"/>
        <end position="984"/>
    </location>
</feature>
<feature type="repeat" description="ANK" evidence="3">
    <location>
        <begin position="1088"/>
        <end position="1120"/>
    </location>
</feature>
<evidence type="ECO:0000256" key="1">
    <source>
        <dbReference type="ARBA" id="ARBA00022737"/>
    </source>
</evidence>
<evidence type="ECO:0000256" key="3">
    <source>
        <dbReference type="PROSITE-ProRule" id="PRU00023"/>
    </source>
</evidence>
<sequence length="1249" mass="141539">MVRDGPSATESTPVASSSDTKSPPRTLGLVQVYPDPEHITATDQKVDSIIAMHGLDAKSPDTWIAWKEDGNPASGDVHWLRDDDMLPRSMPNSRILTYDWNANYAADASSDKFLGHADALLDRIYVDREDTGRLEHPIIFVASCFGGLLLAQALIRSADQFHPRGKNYRQILDCTIGVVFLGTPFRGSWEFGYTTADVRVSAAIATETEFTRELIEYLKQGTPELPGPLDQLVQRFSEMIHHRDFNFDKVCFYETRRTDFSAKIKKMTLPESYTKNLDTKGRGIVVTKDSACLQGVEGVALDVRHNMLHKFNSPKNDGYRRLVSRLKGFSERPPKVRLSKEEQKCHQLFRLTSGSHDATYEWYKGRVEEKVEDTCLWFLNHEHFQVWLKQQSGPLLVTADPGCGKSVLAKYLIDHVLLRSAPSTAICYFFFKDQDQNTVRQALCALLHQLFDHKPSLIKHAMSQYSKDGQGLINSTESLWKVLRNAIEDPQTGPVIIVLDALDECSEAEFPVLMRNVERHFRNDKSGPRKLKYLLTCRPYEQIVSKFRGLLKAFPNIHIPGEEESETISQEVNRVITHRANQLSTKKGLSDQIKCHLEAKLREKTHRTYLWVYLMFDYLEKEDFKKTKKGVDESTIATLPGSVNQAYEQILNKSKDHPMVRKVLSIILVASRPLTISEMNVAVNVDDNSHSIRDLDLENEDDFKLRLRSLCGLFVSIHHGKIYFLHQTAREFLLADLASPTTVPSGLHWHHSITTRHAHAVLAGLCVRYLNFFNSDVTPPTDAITKADPSDDTHAFLDYSAKSWGAHFREAEIIGDASIVPFALRICDPGSKSYSTWFSIYWETTHMENTEFTDLIVASYFGHNATTKLLLDKGAEVNLKDSKYDRTPLSWAAINGREAIVKLLLDKGAEVDSKDSKYGQTPLSWAAENGYEAIIKLLLDKGAEVDSKDSKFNRTPLSWAAMNGREAIVKLLLYKGAEVDSKDSKYNRTPLLWATINGREAIVKLLLDKGAEVNLKDSKYDRTPLSWAAINGREAIVKLLLDKGAEVNWWDSEYGWTPLWWAARNSHEAVVKLLLDKGAEVNLKDSKYGRTPLSWAAQNSHEAIVKLLLDKGAEFDSKDSTFDQTPLWYAVRNNHKAIVKLLLDKGVEVNSKDSEYGWTPLWWAARNNYEAIIKLLLDKGAEVNMKDSKYNRTPLLWAVINDCEAIVKLLLDKGAEVNWRDSEYGWTPLWWAARNGHEAIIKLLLDHGA</sequence>
<feature type="repeat" description="ANK" evidence="3">
    <location>
        <begin position="1190"/>
        <end position="1222"/>
    </location>
</feature>
<dbReference type="Pfam" id="PF24883">
    <property type="entry name" value="NPHP3_N"/>
    <property type="match status" value="1"/>
</dbReference>
<feature type="repeat" description="ANK" evidence="3">
    <location>
        <begin position="1054"/>
        <end position="1086"/>
    </location>
</feature>
<dbReference type="Pfam" id="PF00023">
    <property type="entry name" value="Ank"/>
    <property type="match status" value="1"/>
</dbReference>
<dbReference type="InterPro" id="IPR055497">
    <property type="entry name" value="DUF7069"/>
</dbReference>
<evidence type="ECO:0000256" key="4">
    <source>
        <dbReference type="SAM" id="MobiDB-lite"/>
    </source>
</evidence>
<feature type="region of interest" description="Disordered" evidence="4">
    <location>
        <begin position="1"/>
        <end position="26"/>
    </location>
</feature>
<dbReference type="Pfam" id="PF22939">
    <property type="entry name" value="WHD_GPIID"/>
    <property type="match status" value="1"/>
</dbReference>
<dbReference type="PANTHER" id="PTHR24126">
    <property type="entry name" value="ANKYRIN REPEAT, PH AND SEC7 DOMAIN CONTAINING PROTEIN SECG-RELATED"/>
    <property type="match status" value="1"/>
</dbReference>
<dbReference type="Pfam" id="PF12796">
    <property type="entry name" value="Ank_2"/>
    <property type="match status" value="5"/>
</dbReference>
<reference evidence="6 7" key="2">
    <citation type="journal article" date="2014" name="Proc. Natl. Acad. Sci. U.S.A.">
        <title>Trajectory and genomic determinants of fungal-pathogen speciation and host adaptation.</title>
        <authorList>
            <person name="Hu X."/>
            <person name="Xiao G."/>
            <person name="Zheng P."/>
            <person name="Shang Y."/>
            <person name="Su Y."/>
            <person name="Zhang X."/>
            <person name="Liu X."/>
            <person name="Zhan S."/>
            <person name="St Leger R.J."/>
            <person name="Wang C."/>
        </authorList>
    </citation>
    <scope>GENOME REANNOTATION</scope>
    <source>
        <strain evidence="7">ARSEF 23 / ATCC MYA-3075</strain>
    </source>
</reference>
<keyword evidence="2 3" id="KW-0040">ANK repeat</keyword>
<evidence type="ECO:0000256" key="2">
    <source>
        <dbReference type="ARBA" id="ARBA00023043"/>
    </source>
</evidence>
<feature type="repeat" description="ANK" evidence="3">
    <location>
        <begin position="1156"/>
        <end position="1188"/>
    </location>
</feature>
<dbReference type="PROSITE" id="PS50297">
    <property type="entry name" value="ANK_REP_REGION"/>
    <property type="match status" value="12"/>
</dbReference>
<dbReference type="Gene3D" id="3.40.50.300">
    <property type="entry name" value="P-loop containing nucleotide triphosphate hydrolases"/>
    <property type="match status" value="1"/>
</dbReference>
<dbReference type="RefSeq" id="XP_007824215.1">
    <property type="nucleotide sequence ID" value="XM_007826024.1"/>
</dbReference>
<dbReference type="Proteomes" id="UP000002498">
    <property type="component" value="Unassembled WGS sequence"/>
</dbReference>
<evidence type="ECO:0000313" key="6">
    <source>
        <dbReference type="EMBL" id="EFY96529.1"/>
    </source>
</evidence>
<feature type="repeat" description="ANK" evidence="3">
    <location>
        <begin position="1020"/>
        <end position="1052"/>
    </location>
</feature>
<feature type="repeat" description="ANK" evidence="3">
    <location>
        <begin position="918"/>
        <end position="950"/>
    </location>
</feature>
<dbReference type="PROSITE" id="PS50837">
    <property type="entry name" value="NACHT"/>
    <property type="match status" value="1"/>
</dbReference>
<proteinExistence type="predicted"/>
<dbReference type="HOGENOM" id="CLU_000288_34_1_1"/>
<dbReference type="KEGG" id="maj:MAA_08026"/>
<evidence type="ECO:0000313" key="7">
    <source>
        <dbReference type="Proteomes" id="UP000002498"/>
    </source>
</evidence>
<dbReference type="PANTHER" id="PTHR24126:SF14">
    <property type="entry name" value="ANK_REP_REGION DOMAIN-CONTAINING PROTEIN"/>
    <property type="match status" value="1"/>
</dbReference>
<dbReference type="InterPro" id="IPR027417">
    <property type="entry name" value="P-loop_NTPase"/>
</dbReference>
<keyword evidence="1" id="KW-0677">Repeat</keyword>
<feature type="repeat" description="ANK" evidence="3">
    <location>
        <begin position="850"/>
        <end position="882"/>
    </location>
</feature>
<dbReference type="AlphaFoldDB" id="E9F6X7"/>
<feature type="repeat" description="ANK" evidence="3">
    <location>
        <begin position="884"/>
        <end position="916"/>
    </location>
</feature>
<dbReference type="SUPFAM" id="SSF52540">
    <property type="entry name" value="P-loop containing nucleoside triphosphate hydrolases"/>
    <property type="match status" value="1"/>
</dbReference>
<dbReference type="InterPro" id="IPR007111">
    <property type="entry name" value="NACHT_NTPase"/>
</dbReference>
<dbReference type="Gene3D" id="1.25.40.20">
    <property type="entry name" value="Ankyrin repeat-containing domain"/>
    <property type="match status" value="6"/>
</dbReference>
<feature type="repeat" description="ANK" evidence="3">
    <location>
        <begin position="986"/>
        <end position="1018"/>
    </location>
</feature>
<comment type="caution">
    <text evidence="6">The sequence shown here is derived from an EMBL/GenBank/DDBJ whole genome shotgun (WGS) entry which is preliminary data.</text>
</comment>
<accession>E9F6X7</accession>
<feature type="repeat" description="ANK" evidence="3">
    <location>
        <begin position="1224"/>
        <end position="1249"/>
    </location>
</feature>
<feature type="compositionally biased region" description="Polar residues" evidence="4">
    <location>
        <begin position="8"/>
        <end position="23"/>
    </location>
</feature>
<dbReference type="InterPro" id="IPR054471">
    <property type="entry name" value="GPIID_WHD"/>
</dbReference>
<dbReference type="EMBL" id="ADNJ02000004">
    <property type="protein sequence ID" value="EFY96529.1"/>
    <property type="molecule type" value="Genomic_DNA"/>
</dbReference>
<dbReference type="InterPro" id="IPR056884">
    <property type="entry name" value="NPHP3-like_N"/>
</dbReference>
<evidence type="ECO:0000259" key="5">
    <source>
        <dbReference type="PROSITE" id="PS50837"/>
    </source>
</evidence>